<dbReference type="Gene3D" id="3.90.550.10">
    <property type="entry name" value="Spore Coat Polysaccharide Biosynthesis Protein SpsA, Chain A"/>
    <property type="match status" value="1"/>
</dbReference>
<dbReference type="Pfam" id="PF00483">
    <property type="entry name" value="NTP_transferase"/>
    <property type="match status" value="1"/>
</dbReference>
<dbReference type="GO" id="GO:0016740">
    <property type="term" value="F:transferase activity"/>
    <property type="evidence" value="ECO:0007669"/>
    <property type="project" value="UniProtKB-KW"/>
</dbReference>
<dbReference type="InterPro" id="IPR050486">
    <property type="entry name" value="Mannose-1P_guanyltransferase"/>
</dbReference>
<dbReference type="InterPro" id="IPR005835">
    <property type="entry name" value="NTP_transferase_dom"/>
</dbReference>
<gene>
    <name evidence="5" type="ORF">S01H4_17569</name>
</gene>
<sequence length="401" mass="45136">KQFLKKSFLIIVYNPLKHKDNRKMTKAIILSGGWGTRLRPLTCTIPKTLIPIVNKPVIERQILLLKSAGVKEIVLAVSVMDDVIKNYFKEGENLGIKIHYTIEKHPKGTAGALKLAESYLKDDNFFMLNGDVILNYDMGEMLKFHKKNKGIGTIAGKTVEDPSRFGVLITNQETYQLLEFLEKDEYLPPNGKIVPMPINAGVYLLEPEIFSFIEPNKKVSIEREVFPKVAREKKLFYFPISGIWNDVGKPYDLLQANILLMNDLIKNLDASVTNLVDYSADIHPSSEIHPPCTIGENVVIHGKCKIGPNVIIGDNVLIENNTELSNCLIYNEVYISNNVKIEKAIVADNCNIRENVVIKGNNENLVILASYVEVLNNLELIAPKTISLSVCHHEIVRESMK</sequence>
<evidence type="ECO:0000256" key="1">
    <source>
        <dbReference type="ARBA" id="ARBA00007274"/>
    </source>
</evidence>
<comment type="caution">
    <text evidence="5">The sequence shown here is derived from an EMBL/GenBank/DDBJ whole genome shotgun (WGS) entry which is preliminary data.</text>
</comment>
<dbReference type="EMBL" id="BART01007750">
    <property type="protein sequence ID" value="GAG62832.1"/>
    <property type="molecule type" value="Genomic_DNA"/>
</dbReference>
<evidence type="ECO:0000313" key="5">
    <source>
        <dbReference type="EMBL" id="GAG62832.1"/>
    </source>
</evidence>
<protein>
    <submittedName>
        <fullName evidence="5">Uncharacterized protein</fullName>
    </submittedName>
</protein>
<accession>X0ZY55</accession>
<dbReference type="Gene3D" id="2.160.10.10">
    <property type="entry name" value="Hexapeptide repeat proteins"/>
    <property type="match status" value="1"/>
</dbReference>
<proteinExistence type="inferred from homology"/>
<evidence type="ECO:0000259" key="3">
    <source>
        <dbReference type="Pfam" id="PF00483"/>
    </source>
</evidence>
<keyword evidence="2" id="KW-0808">Transferase</keyword>
<organism evidence="5">
    <name type="scientific">marine sediment metagenome</name>
    <dbReference type="NCBI Taxonomy" id="412755"/>
    <lineage>
        <taxon>unclassified sequences</taxon>
        <taxon>metagenomes</taxon>
        <taxon>ecological metagenomes</taxon>
    </lineage>
</organism>
<feature type="domain" description="Nucleotidyl transferase" evidence="3">
    <location>
        <begin position="26"/>
        <end position="258"/>
    </location>
</feature>
<evidence type="ECO:0000259" key="4">
    <source>
        <dbReference type="Pfam" id="PF25087"/>
    </source>
</evidence>
<dbReference type="PANTHER" id="PTHR22572">
    <property type="entry name" value="SUGAR-1-PHOSPHATE GUANYL TRANSFERASE"/>
    <property type="match status" value="1"/>
</dbReference>
<evidence type="ECO:0000256" key="2">
    <source>
        <dbReference type="ARBA" id="ARBA00022679"/>
    </source>
</evidence>
<reference evidence="5" key="1">
    <citation type="journal article" date="2014" name="Front. Microbiol.">
        <title>High frequency of phylogenetically diverse reductive dehalogenase-homologous genes in deep subseafloor sedimentary metagenomes.</title>
        <authorList>
            <person name="Kawai M."/>
            <person name="Futagami T."/>
            <person name="Toyoda A."/>
            <person name="Takaki Y."/>
            <person name="Nishi S."/>
            <person name="Hori S."/>
            <person name="Arai W."/>
            <person name="Tsubouchi T."/>
            <person name="Morono Y."/>
            <person name="Uchiyama I."/>
            <person name="Ito T."/>
            <person name="Fujiyama A."/>
            <person name="Inagaki F."/>
            <person name="Takami H."/>
        </authorList>
    </citation>
    <scope>NUCLEOTIDE SEQUENCE</scope>
    <source>
        <strain evidence="5">Expedition CK06-06</strain>
    </source>
</reference>
<dbReference type="AlphaFoldDB" id="X0ZY55"/>
<feature type="domain" description="Mannose-1-phosphate guanyltransferase C-terminal" evidence="4">
    <location>
        <begin position="289"/>
        <end position="386"/>
    </location>
</feature>
<feature type="non-terminal residue" evidence="5">
    <location>
        <position position="1"/>
    </location>
</feature>
<dbReference type="SUPFAM" id="SSF53448">
    <property type="entry name" value="Nucleotide-diphospho-sugar transferases"/>
    <property type="match status" value="1"/>
</dbReference>
<name>X0ZY55_9ZZZZ</name>
<dbReference type="FunFam" id="3.90.550.10:FF:000013">
    <property type="entry name" value="mannose-1-phosphate guanyltransferase beta"/>
    <property type="match status" value="1"/>
</dbReference>
<dbReference type="Pfam" id="PF25087">
    <property type="entry name" value="GMPPB_C"/>
    <property type="match status" value="1"/>
</dbReference>
<dbReference type="InterPro" id="IPR056729">
    <property type="entry name" value="GMPPB_C"/>
</dbReference>
<comment type="similarity">
    <text evidence="1">Belongs to the transferase hexapeptide repeat family.</text>
</comment>
<dbReference type="InterPro" id="IPR029044">
    <property type="entry name" value="Nucleotide-diphossugar_trans"/>
</dbReference>